<evidence type="ECO:0000256" key="6">
    <source>
        <dbReference type="ARBA" id="ARBA00023136"/>
    </source>
</evidence>
<dbReference type="RefSeq" id="XP_002185211.1">
    <property type="nucleotide sequence ID" value="XM_002185175.1"/>
</dbReference>
<sequence length="900" mass="100509">MATGALALPTMSLNSKRKAGEHGLRQGDSTTARLFLAFACFWPLMIMALFAASSPRVKTSIPGNASVPASNNLRMEIRNALDRVDIMGYGPTHPRVAVVVVGRDRQNLIASVESVFSKTDMDRIFVVTVVVDGMAEDLTLVQDLQKIDGGTIPHWHGQTPDLHNAGATQPKEEEAHGRKVHVIFNARQRGVTASRADGVEFIRLLSEKHEQAALKSPQEDLLLLLMEGGTQLESRRWLLPVTQALIVPPPLLGKEDSTVAMKLANAVSFNLEGPGKRTSFDETLAAVISESSAEDMNQNNGDSYPTPALNGAAIALRLDTYLNLPIHDESLQEAWPANLDLAMNLWLCADGIDMLEDAKVTSIDASPPAASLLPQQAARFAAAWMDETLAKKFFNAYTKTANPDMTYLEWETFQSAARQEPGFTAMTSRCRDFKWFIDRVNPELGNVLQASEELPKGKPMAANSETSAKSADAVEGNANTAERANEKTPVVPGKTPLHGERNDKERQEVDGSEEEFVIPERHDQKKPTKPLCKECLEIVQRARPVEIAYVDMSNGHREDPHRGARDTDGNFGYTHDETALRKNPPAINFMGDDLARACSKRDNNYRMLHEKVKIDFKAHAEAEKSLQKRDKIFCGIYSIESAHPRIQRIAETWGQKCDGFIVASNKTDATLNTVDIPHEGPEDYSNMWQKIRSMLSYIYDNYYEKYDWFHMGGDDLYILVENLRLYLESEEIKTAANGGIYLPDGTETTQVPLFLGRRFAYMGDMNDIFNSGGSGYTMNKAALKTLVVDGFPNLFSHAHTFSEDTMVARTFRHYNIFPYETKDENGGERYMPFMPGHHYGYRFPTDKSTDWYAKYSINIKEGLDHCAAHSVAFHYVKDEAMYRLHALLYGLCPAEPALES</sequence>
<dbReference type="OMA" id="YTHDETA"/>
<keyword evidence="10" id="KW-1185">Reference proteome</keyword>
<comment type="subcellular location">
    <subcellularLocation>
        <location evidence="1">Membrane</location>
        <topology evidence="1">Single-pass type II membrane protein</topology>
    </subcellularLocation>
</comment>
<gene>
    <name evidence="9" type="ORF">PHATRDRAFT_50257</name>
</gene>
<dbReference type="Proteomes" id="UP000000759">
    <property type="component" value="Chromosome 28"/>
</dbReference>
<evidence type="ECO:0000256" key="2">
    <source>
        <dbReference type="ARBA" id="ARBA00006462"/>
    </source>
</evidence>
<feature type="transmembrane region" description="Helical" evidence="8">
    <location>
        <begin position="34"/>
        <end position="52"/>
    </location>
</feature>
<dbReference type="InterPro" id="IPR029044">
    <property type="entry name" value="Nucleotide-diphossugar_trans"/>
</dbReference>
<evidence type="ECO:0008006" key="11">
    <source>
        <dbReference type="Google" id="ProtNLM"/>
    </source>
</evidence>
<reference evidence="9 10" key="1">
    <citation type="journal article" date="2008" name="Nature">
        <title>The Phaeodactylum genome reveals the evolutionary history of diatom genomes.</title>
        <authorList>
            <person name="Bowler C."/>
            <person name="Allen A.E."/>
            <person name="Badger J.H."/>
            <person name="Grimwood J."/>
            <person name="Jabbari K."/>
            <person name="Kuo A."/>
            <person name="Maheswari U."/>
            <person name="Martens C."/>
            <person name="Maumus F."/>
            <person name="Otillar R.P."/>
            <person name="Rayko E."/>
            <person name="Salamov A."/>
            <person name="Vandepoele K."/>
            <person name="Beszteri B."/>
            <person name="Gruber A."/>
            <person name="Heijde M."/>
            <person name="Katinka M."/>
            <person name="Mock T."/>
            <person name="Valentin K."/>
            <person name="Verret F."/>
            <person name="Berges J.A."/>
            <person name="Brownlee C."/>
            <person name="Cadoret J.P."/>
            <person name="Chiovitti A."/>
            <person name="Choi C.J."/>
            <person name="Coesel S."/>
            <person name="De Martino A."/>
            <person name="Detter J.C."/>
            <person name="Durkin C."/>
            <person name="Falciatore A."/>
            <person name="Fournet J."/>
            <person name="Haruta M."/>
            <person name="Huysman M.J."/>
            <person name="Jenkins B.D."/>
            <person name="Jiroutova K."/>
            <person name="Jorgensen R.E."/>
            <person name="Joubert Y."/>
            <person name="Kaplan A."/>
            <person name="Kroger N."/>
            <person name="Kroth P.G."/>
            <person name="La Roche J."/>
            <person name="Lindquist E."/>
            <person name="Lommer M."/>
            <person name="Martin-Jezequel V."/>
            <person name="Lopez P.J."/>
            <person name="Lucas S."/>
            <person name="Mangogna M."/>
            <person name="McGinnis K."/>
            <person name="Medlin L.K."/>
            <person name="Montsant A."/>
            <person name="Oudot-Le Secq M.P."/>
            <person name="Napoli C."/>
            <person name="Obornik M."/>
            <person name="Parker M.S."/>
            <person name="Petit J.L."/>
            <person name="Porcel B.M."/>
            <person name="Poulsen N."/>
            <person name="Robison M."/>
            <person name="Rychlewski L."/>
            <person name="Rynearson T.A."/>
            <person name="Schmutz J."/>
            <person name="Shapiro H."/>
            <person name="Siaut M."/>
            <person name="Stanley M."/>
            <person name="Sussman M.R."/>
            <person name="Taylor A.R."/>
            <person name="Vardi A."/>
            <person name="von Dassow P."/>
            <person name="Vyverman W."/>
            <person name="Willis A."/>
            <person name="Wyrwicz L.S."/>
            <person name="Rokhsar D.S."/>
            <person name="Weissenbach J."/>
            <person name="Armbrust E.V."/>
            <person name="Green B.R."/>
            <person name="Van de Peer Y."/>
            <person name="Grigoriev I.V."/>
        </authorList>
    </citation>
    <scope>NUCLEOTIDE SEQUENCE [LARGE SCALE GENOMIC DNA]</scope>
    <source>
        <strain evidence="9 10">CCAP 1055/1</strain>
    </source>
</reference>
<comment type="similarity">
    <text evidence="2">Belongs to the glycosyltransferase 31 family. Beta3-Gal-T subfamily.</text>
</comment>
<reference evidence="10" key="2">
    <citation type="submission" date="2008-08" db="EMBL/GenBank/DDBJ databases">
        <authorList>
            <consortium name="Diatom Consortium"/>
            <person name="Grigoriev I."/>
            <person name="Grimwood J."/>
            <person name="Kuo A."/>
            <person name="Otillar R.P."/>
            <person name="Salamov A."/>
            <person name="Detter J.C."/>
            <person name="Lindquist E."/>
            <person name="Shapiro H."/>
            <person name="Lucas S."/>
            <person name="Glavina del Rio T."/>
            <person name="Pitluck S."/>
            <person name="Rokhsar D."/>
            <person name="Bowler C."/>
        </authorList>
    </citation>
    <scope>GENOME REANNOTATION</scope>
    <source>
        <strain evidence="10">CCAP 1055/1</strain>
    </source>
</reference>
<dbReference type="KEGG" id="pti:PHATRDRAFT_50257"/>
<evidence type="ECO:0000256" key="4">
    <source>
        <dbReference type="ARBA" id="ARBA00022968"/>
    </source>
</evidence>
<feature type="compositionally biased region" description="Basic and acidic residues" evidence="7">
    <location>
        <begin position="497"/>
        <end position="509"/>
    </location>
</feature>
<evidence type="ECO:0000256" key="7">
    <source>
        <dbReference type="SAM" id="MobiDB-lite"/>
    </source>
</evidence>
<accession>B7GDH1</accession>
<keyword evidence="3 8" id="KW-0812">Transmembrane</keyword>
<dbReference type="STRING" id="556484.B7GDH1"/>
<dbReference type="GO" id="GO:0016020">
    <property type="term" value="C:membrane"/>
    <property type="evidence" value="ECO:0007669"/>
    <property type="project" value="UniProtKB-SubCell"/>
</dbReference>
<dbReference type="PANTHER" id="PTHR23033">
    <property type="entry name" value="BETA1,3-GALACTOSYLTRANSFERASE"/>
    <property type="match status" value="1"/>
</dbReference>
<organism evidence="9 10">
    <name type="scientific">Phaeodactylum tricornutum (strain CCAP 1055/1)</name>
    <dbReference type="NCBI Taxonomy" id="556484"/>
    <lineage>
        <taxon>Eukaryota</taxon>
        <taxon>Sar</taxon>
        <taxon>Stramenopiles</taxon>
        <taxon>Ochrophyta</taxon>
        <taxon>Bacillariophyta</taxon>
        <taxon>Bacillariophyceae</taxon>
        <taxon>Bacillariophycidae</taxon>
        <taxon>Naviculales</taxon>
        <taxon>Phaeodactylaceae</taxon>
        <taxon>Phaeodactylum</taxon>
    </lineage>
</organism>
<dbReference type="eggNOG" id="KOG2246">
    <property type="taxonomic scope" value="Eukaryota"/>
</dbReference>
<evidence type="ECO:0000313" key="10">
    <source>
        <dbReference type="Proteomes" id="UP000000759"/>
    </source>
</evidence>
<evidence type="ECO:0000256" key="8">
    <source>
        <dbReference type="SAM" id="Phobius"/>
    </source>
</evidence>
<evidence type="ECO:0000256" key="3">
    <source>
        <dbReference type="ARBA" id="ARBA00022692"/>
    </source>
</evidence>
<dbReference type="PANTHER" id="PTHR23033:SF14">
    <property type="entry name" value="GLYCOPROTEIN-N-ACETYLGALACTOSAMINE 3-BETA-GALACTOSYLTRANSFERASE 1-RELATED"/>
    <property type="match status" value="1"/>
</dbReference>
<keyword evidence="6 8" id="KW-0472">Membrane</keyword>
<protein>
    <recommendedName>
        <fullName evidence="11">N-acetylgalactosaminide beta-1,3-galactosyltransferase</fullName>
    </recommendedName>
</protein>
<dbReference type="eggNOG" id="KOG3736">
    <property type="taxonomic scope" value="Eukaryota"/>
</dbReference>
<evidence type="ECO:0000313" key="9">
    <source>
        <dbReference type="EMBL" id="EEC43343.1"/>
    </source>
</evidence>
<dbReference type="OrthoDB" id="414175at2759"/>
<proteinExistence type="inferred from homology"/>
<keyword evidence="5 8" id="KW-1133">Transmembrane helix</keyword>
<evidence type="ECO:0000256" key="1">
    <source>
        <dbReference type="ARBA" id="ARBA00004606"/>
    </source>
</evidence>
<dbReference type="HOGENOM" id="CLU_321977_0_0_1"/>
<dbReference type="PaxDb" id="2850-Phatr50257"/>
<dbReference type="GeneID" id="7199106"/>
<dbReference type="EMBL" id="CM000630">
    <property type="protein sequence ID" value="EEC43343.1"/>
    <property type="molecule type" value="Genomic_DNA"/>
</dbReference>
<dbReference type="Gene3D" id="3.90.550.50">
    <property type="match status" value="1"/>
</dbReference>
<dbReference type="Gene3D" id="3.90.550.10">
    <property type="entry name" value="Spore Coat Polysaccharide Biosynthesis Protein SpsA, Chain A"/>
    <property type="match status" value="1"/>
</dbReference>
<keyword evidence="4" id="KW-0735">Signal-anchor</keyword>
<feature type="region of interest" description="Disordered" evidence="7">
    <location>
        <begin position="452"/>
        <end position="514"/>
    </location>
</feature>
<dbReference type="InterPro" id="IPR026050">
    <property type="entry name" value="C1GALT1/C1GALT1_chp1"/>
</dbReference>
<evidence type="ECO:0000256" key="5">
    <source>
        <dbReference type="ARBA" id="ARBA00022989"/>
    </source>
</evidence>
<name>B7GDH1_PHATC</name>
<dbReference type="AlphaFoldDB" id="B7GDH1"/>
<dbReference type="GO" id="GO:0016263">
    <property type="term" value="F:glycoprotein-N-acetylgalactosamine 3-beta-galactosyltransferase activity"/>
    <property type="evidence" value="ECO:0007669"/>
    <property type="project" value="TreeGrafter"/>
</dbReference>
<dbReference type="InParanoid" id="B7GDH1"/>